<dbReference type="InterPro" id="IPR003018">
    <property type="entry name" value="GAF"/>
</dbReference>
<evidence type="ECO:0000259" key="2">
    <source>
        <dbReference type="Pfam" id="PF01590"/>
    </source>
</evidence>
<dbReference type="AlphaFoldDB" id="A0A843Y9G9"/>
<feature type="region of interest" description="Disordered" evidence="1">
    <location>
        <begin position="1"/>
        <end position="21"/>
    </location>
</feature>
<feature type="domain" description="GAF" evidence="2">
    <location>
        <begin position="34"/>
        <end position="167"/>
    </location>
</feature>
<evidence type="ECO:0000256" key="1">
    <source>
        <dbReference type="SAM" id="MobiDB-lite"/>
    </source>
</evidence>
<dbReference type="PRINTS" id="PR01590">
    <property type="entry name" value="HTHFIS"/>
</dbReference>
<dbReference type="SUPFAM" id="SSF55781">
    <property type="entry name" value="GAF domain-like"/>
    <property type="match status" value="1"/>
</dbReference>
<organism evidence="4 5">
    <name type="scientific">Tritonibacter litoralis</name>
    <dbReference type="NCBI Taxonomy" id="2662264"/>
    <lineage>
        <taxon>Bacteria</taxon>
        <taxon>Pseudomonadati</taxon>
        <taxon>Pseudomonadota</taxon>
        <taxon>Alphaproteobacteria</taxon>
        <taxon>Rhodobacterales</taxon>
        <taxon>Paracoccaceae</taxon>
        <taxon>Tritonibacter</taxon>
    </lineage>
</organism>
<dbReference type="Proteomes" id="UP000444174">
    <property type="component" value="Unassembled WGS sequence"/>
</dbReference>
<dbReference type="InterPro" id="IPR002197">
    <property type="entry name" value="HTH_Fis"/>
</dbReference>
<protein>
    <submittedName>
        <fullName evidence="4">GAF domain-containing protein</fullName>
    </submittedName>
</protein>
<dbReference type="Pfam" id="PF02954">
    <property type="entry name" value="HTH_8"/>
    <property type="match status" value="1"/>
</dbReference>
<evidence type="ECO:0000259" key="3">
    <source>
        <dbReference type="Pfam" id="PF02954"/>
    </source>
</evidence>
<reference evidence="4 5" key="1">
    <citation type="submission" date="2019-10" db="EMBL/GenBank/DDBJ databases">
        <title>Epibacterium sp. nov., isolated from seawater.</title>
        <authorList>
            <person name="Zhang X."/>
            <person name="Li N."/>
        </authorList>
    </citation>
    <scope>NUCLEOTIDE SEQUENCE [LARGE SCALE GENOMIC DNA]</scope>
    <source>
        <strain evidence="4 5">SM1979</strain>
    </source>
</reference>
<dbReference type="InterPro" id="IPR009057">
    <property type="entry name" value="Homeodomain-like_sf"/>
</dbReference>
<keyword evidence="5" id="KW-1185">Reference proteome</keyword>
<dbReference type="EMBL" id="WIBF01000002">
    <property type="protein sequence ID" value="MQQ07900.1"/>
    <property type="molecule type" value="Genomic_DNA"/>
</dbReference>
<proteinExistence type="predicted"/>
<comment type="caution">
    <text evidence="4">The sequence shown here is derived from an EMBL/GenBank/DDBJ whole genome shotgun (WGS) entry which is preliminary data.</text>
</comment>
<dbReference type="GO" id="GO:0043565">
    <property type="term" value="F:sequence-specific DNA binding"/>
    <property type="evidence" value="ECO:0007669"/>
    <property type="project" value="InterPro"/>
</dbReference>
<sequence length="289" mass="31234">MVKHGLDPAQLTRGERMDTSALRERREASDRFLDIATPQLDQLFRLVGLSGCSVFLTDAKGLVLDQRCGDGDESAFREWGLWEGADWSEGAEGTNGIGTCLAEERHLIIHRDEHFFARNAGMSCIDAPIFGADGQVIGALDVSSARADQTEGFNKLIAASVLQTARQIEADAFRAAFPRARFILADAEDGPLVKLLAVDSDDIVVGATRGARRAFGLAPSGPIERRPATDLLGRDESEPTGFERGERAAVIRALSRADGNVSRAAQALGIGRATIYRRMKRLGIGERDA</sequence>
<dbReference type="Gene3D" id="3.30.450.40">
    <property type="match status" value="1"/>
</dbReference>
<evidence type="ECO:0000313" key="4">
    <source>
        <dbReference type="EMBL" id="MQQ07900.1"/>
    </source>
</evidence>
<dbReference type="Pfam" id="PF01590">
    <property type="entry name" value="GAF"/>
    <property type="match status" value="1"/>
</dbReference>
<feature type="domain" description="DNA binding HTH" evidence="3">
    <location>
        <begin position="246"/>
        <end position="282"/>
    </location>
</feature>
<gene>
    <name evidence="4" type="ORF">GFB49_05495</name>
</gene>
<dbReference type="SUPFAM" id="SSF46689">
    <property type="entry name" value="Homeodomain-like"/>
    <property type="match status" value="1"/>
</dbReference>
<dbReference type="Gene3D" id="1.10.10.60">
    <property type="entry name" value="Homeodomain-like"/>
    <property type="match status" value="1"/>
</dbReference>
<evidence type="ECO:0000313" key="5">
    <source>
        <dbReference type="Proteomes" id="UP000444174"/>
    </source>
</evidence>
<name>A0A843Y9G9_9RHOB</name>
<dbReference type="InterPro" id="IPR029016">
    <property type="entry name" value="GAF-like_dom_sf"/>
</dbReference>
<accession>A0A843Y9G9</accession>